<accession>K4FB15</accession>
<sequence>MKLKAYTPEETDELLYKFIVIATYVKDINERAYQIMSGRYAEYLENFSWSIFKWTPVEFEEFTNKLSCWDKPHFQRSYIDPRFDTNDLFKNNLFNEEMQIFRGSSWTKYYDDFMVKKGCKKLSEEEFNILYESADCVNSFVIDYDLRKKYTALIKYAHKPFEFDESDIPWLERIDNLYKKAIAWNSN</sequence>
<organism evidence="1 2">
    <name type="scientific">Cronobacter phage vB_CsaM_GAP32</name>
    <dbReference type="NCBI Taxonomy" id="1141136"/>
    <lineage>
        <taxon>Viruses</taxon>
        <taxon>Duplodnaviria</taxon>
        <taxon>Heunggongvirae</taxon>
        <taxon>Uroviricota</taxon>
        <taxon>Caudoviricetes</taxon>
        <taxon>Mimasvirus</taxon>
        <taxon>Mimasvirus GAP32</taxon>
    </lineage>
</organism>
<dbReference type="GeneID" id="13993844"/>
<evidence type="ECO:0000313" key="1">
    <source>
        <dbReference type="EMBL" id="AFC21554.1"/>
    </source>
</evidence>
<dbReference type="OrthoDB" id="24151at10239"/>
<keyword evidence="2" id="KW-1185">Reference proteome</keyword>
<evidence type="ECO:0000313" key="2">
    <source>
        <dbReference type="Proteomes" id="UP000000457"/>
    </source>
</evidence>
<dbReference type="RefSeq" id="YP_006987209.1">
    <property type="nucleotide sequence ID" value="NC_019401.1"/>
</dbReference>
<reference evidence="1 2" key="1">
    <citation type="journal article" date="2014" name="Virology">
        <title>Supersize me: Cronobacter sakazakii phage GAP32.</title>
        <authorList>
            <person name="Abbasifar R."/>
            <person name="Griffiths M.W."/>
            <person name="Sabour P.M."/>
            <person name="Ackermann H.-W."/>
            <person name="Vandersteegen K."/>
            <person name="Lavigne R."/>
            <person name="Noben J.-P."/>
            <person name="Villa A.A."/>
            <person name="Abbasifar A."/>
            <person name="Nash J.H.E."/>
            <person name="Kropinski A.M."/>
        </authorList>
    </citation>
    <scope>NUCLEOTIDE SEQUENCE [LARGE SCALE GENOMIC DNA]</scope>
    <source>
        <strain evidence="1">GAP-32</strain>
    </source>
</reference>
<dbReference type="EMBL" id="JN882285">
    <property type="protein sequence ID" value="AFC21554.1"/>
    <property type="molecule type" value="Genomic_DNA"/>
</dbReference>
<dbReference type="KEGG" id="vg:13993844"/>
<gene>
    <name evidence="1" type="ORF">GAP32_106</name>
</gene>
<name>K4FB15_9CAUD</name>
<protein>
    <submittedName>
        <fullName evidence="1">Uncharacterized protein</fullName>
    </submittedName>
</protein>
<dbReference type="Proteomes" id="UP000000457">
    <property type="component" value="Segment"/>
</dbReference>
<proteinExistence type="predicted"/>